<proteinExistence type="predicted"/>
<protein>
    <submittedName>
        <fullName evidence="1">Uncharacterized protein</fullName>
    </submittedName>
</protein>
<accession>A0AAE1ANQ7</accession>
<reference evidence="1" key="1">
    <citation type="journal article" date="2023" name="G3 (Bethesda)">
        <title>A reference genome for the long-term kleptoplast-retaining sea slug Elysia crispata morphotype clarki.</title>
        <authorList>
            <person name="Eastman K.E."/>
            <person name="Pendleton A.L."/>
            <person name="Shaikh M.A."/>
            <person name="Suttiyut T."/>
            <person name="Ogas R."/>
            <person name="Tomko P."/>
            <person name="Gavelis G."/>
            <person name="Widhalm J.R."/>
            <person name="Wisecaver J.H."/>
        </authorList>
    </citation>
    <scope>NUCLEOTIDE SEQUENCE</scope>
    <source>
        <strain evidence="1">ECLA1</strain>
    </source>
</reference>
<name>A0AAE1ANQ7_9GAST</name>
<keyword evidence="2" id="KW-1185">Reference proteome</keyword>
<dbReference type="EMBL" id="JAWDGP010001483">
    <property type="protein sequence ID" value="KAK3791184.1"/>
    <property type="molecule type" value="Genomic_DNA"/>
</dbReference>
<organism evidence="1 2">
    <name type="scientific">Elysia crispata</name>
    <name type="common">lettuce slug</name>
    <dbReference type="NCBI Taxonomy" id="231223"/>
    <lineage>
        <taxon>Eukaryota</taxon>
        <taxon>Metazoa</taxon>
        <taxon>Spiralia</taxon>
        <taxon>Lophotrochozoa</taxon>
        <taxon>Mollusca</taxon>
        <taxon>Gastropoda</taxon>
        <taxon>Heterobranchia</taxon>
        <taxon>Euthyneura</taxon>
        <taxon>Panpulmonata</taxon>
        <taxon>Sacoglossa</taxon>
        <taxon>Placobranchoidea</taxon>
        <taxon>Plakobranchidae</taxon>
        <taxon>Elysia</taxon>
    </lineage>
</organism>
<sequence length="120" mass="13226">MEWSVGLRRRRGDREAIFGFINISSIGVVIGRTARSSISGSDLHALTRSSCLRWADFQNRSRSSVTRKVPSRAEITGNIPCPLLIHRNEDGAILLVFPYPNTVSVTSVGSMAMMPALDEH</sequence>
<evidence type="ECO:0000313" key="1">
    <source>
        <dbReference type="EMBL" id="KAK3791184.1"/>
    </source>
</evidence>
<gene>
    <name evidence="1" type="ORF">RRG08_025038</name>
</gene>
<dbReference type="Proteomes" id="UP001283361">
    <property type="component" value="Unassembled WGS sequence"/>
</dbReference>
<comment type="caution">
    <text evidence="1">The sequence shown here is derived from an EMBL/GenBank/DDBJ whole genome shotgun (WGS) entry which is preliminary data.</text>
</comment>
<evidence type="ECO:0000313" key="2">
    <source>
        <dbReference type="Proteomes" id="UP001283361"/>
    </source>
</evidence>
<dbReference type="AlphaFoldDB" id="A0AAE1ANQ7"/>